<proteinExistence type="inferred from homology"/>
<dbReference type="Pfam" id="PF02906">
    <property type="entry name" value="Fe_hyd_lg_C"/>
    <property type="match status" value="1"/>
</dbReference>
<protein>
    <recommendedName>
        <fullName evidence="2">4Fe-4S ferredoxin-type domain-containing protein</fullName>
    </recommendedName>
</protein>
<dbReference type="PROSITE" id="PS00198">
    <property type="entry name" value="4FE4S_FER_1"/>
    <property type="match status" value="1"/>
</dbReference>
<dbReference type="Gene3D" id="3.40.50.1780">
    <property type="match status" value="2"/>
</dbReference>
<dbReference type="Proteomes" id="UP000265618">
    <property type="component" value="Unassembled WGS sequence"/>
</dbReference>
<feature type="non-terminal residue" evidence="3">
    <location>
        <position position="1"/>
    </location>
</feature>
<evidence type="ECO:0000313" key="3">
    <source>
        <dbReference type="EMBL" id="GIQ86193.1"/>
    </source>
</evidence>
<dbReference type="InterPro" id="IPR017900">
    <property type="entry name" value="4Fe4S_Fe_S_CS"/>
</dbReference>
<feature type="domain" description="4Fe-4S ferredoxin-type" evidence="2">
    <location>
        <begin position="64"/>
        <end position="93"/>
    </location>
</feature>
<dbReference type="Gene3D" id="3.30.70.20">
    <property type="match status" value="1"/>
</dbReference>
<gene>
    <name evidence="3" type="ORF">KIPB_007998</name>
</gene>
<dbReference type="InterPro" id="IPR050340">
    <property type="entry name" value="Cytosolic_Fe-S_CAF"/>
</dbReference>
<dbReference type="Pfam" id="PF12838">
    <property type="entry name" value="Fer4_7"/>
    <property type="match status" value="1"/>
</dbReference>
<dbReference type="EMBL" id="BDIP01002371">
    <property type="protein sequence ID" value="GIQ86193.1"/>
    <property type="molecule type" value="Genomic_DNA"/>
</dbReference>
<name>A0A9K3CZE1_9EUKA</name>
<feature type="domain" description="4Fe-4S ferredoxin-type" evidence="2">
    <location>
        <begin position="24"/>
        <end position="53"/>
    </location>
</feature>
<reference evidence="3 4" key="1">
    <citation type="journal article" date="2018" name="PLoS ONE">
        <title>The draft genome of Kipferlia bialata reveals reductive genome evolution in fornicate parasites.</title>
        <authorList>
            <person name="Tanifuji G."/>
            <person name="Takabayashi S."/>
            <person name="Kume K."/>
            <person name="Takagi M."/>
            <person name="Nakayama T."/>
            <person name="Kamikawa R."/>
            <person name="Inagaki Y."/>
            <person name="Hashimoto T."/>
        </authorList>
    </citation>
    <scope>NUCLEOTIDE SEQUENCE [LARGE SCALE GENOMIC DNA]</scope>
    <source>
        <strain evidence="3">NY0173</strain>
    </source>
</reference>
<dbReference type="InterPro" id="IPR017896">
    <property type="entry name" value="4Fe4S_Fe-S-bd"/>
</dbReference>
<dbReference type="SUPFAM" id="SSF54862">
    <property type="entry name" value="4Fe-4S ferredoxins"/>
    <property type="match status" value="1"/>
</dbReference>
<evidence type="ECO:0000259" key="2">
    <source>
        <dbReference type="PROSITE" id="PS51379"/>
    </source>
</evidence>
<sequence length="322" mass="34455">MLTSSVKHVAGPLVRSMMVDATSRSIFRDYEACVKCDACVSACEEQGFNVYDWCENGNVPTTCGDVPLEQSRCVGCGQCTTVCPVASIVESDHLTDVEALLVMKDELKAQGKILVASVAPTVRVGISEPFGEDVGTNLEHQIATGLRNLGFDYVFDTCFTADLTIMEEGTELLGRLTDPDAVLPMFTSCCPGWVNSVEKLYPELIPNLSSCMSPQGMMGSMVKTAFAQKIGVAPEDIIHVSLMPCTAKKDEMARPDLLGDVNYVLTVREAARLFQNAGVDLPNLEPGLYDTPLGESTGAGVIFGASGGVMEAGLRTAYELLV</sequence>
<dbReference type="InterPro" id="IPR009016">
    <property type="entry name" value="Fe_hydrogenase"/>
</dbReference>
<dbReference type="PANTHER" id="PTHR11615">
    <property type="entry name" value="NITRATE, FORMATE, IRON DEHYDROGENASE"/>
    <property type="match status" value="1"/>
</dbReference>
<evidence type="ECO:0000256" key="1">
    <source>
        <dbReference type="ARBA" id="ARBA00006596"/>
    </source>
</evidence>
<dbReference type="PROSITE" id="PS51379">
    <property type="entry name" value="4FE4S_FER_2"/>
    <property type="match status" value="2"/>
</dbReference>
<dbReference type="SUPFAM" id="SSF53920">
    <property type="entry name" value="Fe-only hydrogenase"/>
    <property type="match status" value="1"/>
</dbReference>
<keyword evidence="4" id="KW-1185">Reference proteome</keyword>
<dbReference type="AlphaFoldDB" id="A0A9K3CZE1"/>
<evidence type="ECO:0000313" key="4">
    <source>
        <dbReference type="Proteomes" id="UP000265618"/>
    </source>
</evidence>
<dbReference type="InterPro" id="IPR004108">
    <property type="entry name" value="Fe_hydrogenase_lsu_C"/>
</dbReference>
<organism evidence="3 4">
    <name type="scientific">Kipferlia bialata</name>
    <dbReference type="NCBI Taxonomy" id="797122"/>
    <lineage>
        <taxon>Eukaryota</taxon>
        <taxon>Metamonada</taxon>
        <taxon>Carpediemonas-like organisms</taxon>
        <taxon>Kipferlia</taxon>
    </lineage>
</organism>
<accession>A0A9K3CZE1</accession>
<comment type="caution">
    <text evidence="3">The sequence shown here is derived from an EMBL/GenBank/DDBJ whole genome shotgun (WGS) entry which is preliminary data.</text>
</comment>
<comment type="similarity">
    <text evidence="1">Belongs to the NARF family.</text>
</comment>
<dbReference type="OrthoDB" id="10253113at2759"/>